<feature type="region of interest" description="Disordered" evidence="1">
    <location>
        <begin position="34"/>
        <end position="65"/>
    </location>
</feature>
<dbReference type="RefSeq" id="WP_143009783.1">
    <property type="nucleotide sequence ID" value="NZ_FNCY01000004.1"/>
</dbReference>
<accession>A0A1G8A8A2</accession>
<dbReference type="AlphaFoldDB" id="A0A1G8A8A2"/>
<keyword evidence="3" id="KW-1185">Reference proteome</keyword>
<evidence type="ECO:0000313" key="2">
    <source>
        <dbReference type="EMBL" id="SDH17159.1"/>
    </source>
</evidence>
<protein>
    <submittedName>
        <fullName evidence="2">Uncharacterized protein</fullName>
    </submittedName>
</protein>
<organism evidence="2 3">
    <name type="scientific">Propionivibrio dicarboxylicus</name>
    <dbReference type="NCBI Taxonomy" id="83767"/>
    <lineage>
        <taxon>Bacteria</taxon>
        <taxon>Pseudomonadati</taxon>
        <taxon>Pseudomonadota</taxon>
        <taxon>Betaproteobacteria</taxon>
        <taxon>Rhodocyclales</taxon>
        <taxon>Rhodocyclaceae</taxon>
        <taxon>Propionivibrio</taxon>
    </lineage>
</organism>
<feature type="compositionally biased region" description="Polar residues" evidence="1">
    <location>
        <begin position="191"/>
        <end position="200"/>
    </location>
</feature>
<reference evidence="2 3" key="1">
    <citation type="submission" date="2016-10" db="EMBL/GenBank/DDBJ databases">
        <authorList>
            <person name="de Groot N.N."/>
        </authorList>
    </citation>
    <scope>NUCLEOTIDE SEQUENCE [LARGE SCALE GENOMIC DNA]</scope>
    <source>
        <strain evidence="2 3">DSM 5885</strain>
    </source>
</reference>
<dbReference type="EMBL" id="FNCY01000004">
    <property type="protein sequence ID" value="SDH17159.1"/>
    <property type="molecule type" value="Genomic_DNA"/>
</dbReference>
<evidence type="ECO:0000313" key="3">
    <source>
        <dbReference type="Proteomes" id="UP000198607"/>
    </source>
</evidence>
<sequence>MCRLTDKYLRAVNKIGPEYLDNYIATRTDKKTQFVPVQTPPPRWSRAKGAMTDGTGSHHGSPATVNATRDSFVSQFVTDMKNDFGKQLALECINRHHTDPSKPLSARQVKQIIEEAQTRTKESANIPPPLRKNPPTRRRMTRPFRTSSIATNSAPSSPNRTVRRSCTNSDQALDQRNSCDSPPAILLGLERSTTSPPGKT</sequence>
<proteinExistence type="predicted"/>
<evidence type="ECO:0000256" key="1">
    <source>
        <dbReference type="SAM" id="MobiDB-lite"/>
    </source>
</evidence>
<feature type="compositionally biased region" description="Polar residues" evidence="1">
    <location>
        <begin position="147"/>
        <end position="180"/>
    </location>
</feature>
<feature type="region of interest" description="Disordered" evidence="1">
    <location>
        <begin position="117"/>
        <end position="200"/>
    </location>
</feature>
<dbReference type="Proteomes" id="UP000198607">
    <property type="component" value="Unassembled WGS sequence"/>
</dbReference>
<name>A0A1G8A8A2_9RHOO</name>
<gene>
    <name evidence="2" type="ORF">SAMN05660652_01311</name>
</gene>
<dbReference type="STRING" id="83767.SAMN05660652_01311"/>